<sequence>MSETEFAGRLTAAKSVWDEMAPGLGATALGGSNMNVPTEQITDWFETLIAAVASVEKYQKDQVLMSLLWPPITNSTQQIESYMSTAKSNGISWLSQTTPTIVSHLWGLRSQLQWLIPTEQDGFPPSPAIGETLAKRHEIEEVSKLILGQQKKIQKIASDAEKITKEILDRSELISSAERTSATAQTNALASAAAAEAEKLKVDQYVASLSTASIAQEKLFKQFDDKRSDIEGTLEGASKIALAKSFKDRRESLDRTQILWAALFLIGITFLVLSGAFIWHDTKTNSVEFSSEKTALIVGLSKYLLLAPFIWLTWFSAKQYGHILRLTEDYAFKEAAAHSFVGYRNEMGDDGEMLQLLREYAIKNFGANPVRVLSKNEPASPISEILEKALEKLPPEKILDAFKDILSSTKGK</sequence>
<accession>A0A643G4B6</accession>
<organism evidence="1 2">
    <name type="scientific">Cupriavidus basilensis</name>
    <dbReference type="NCBI Taxonomy" id="68895"/>
    <lineage>
        <taxon>Bacteria</taxon>
        <taxon>Pseudomonadati</taxon>
        <taxon>Pseudomonadota</taxon>
        <taxon>Betaproteobacteria</taxon>
        <taxon>Burkholderiales</taxon>
        <taxon>Burkholderiaceae</taxon>
        <taxon>Cupriavidus</taxon>
    </lineage>
</organism>
<protein>
    <submittedName>
        <fullName evidence="1">Uncharacterized protein</fullName>
    </submittedName>
</protein>
<dbReference type="Proteomes" id="UP000397656">
    <property type="component" value="Chromosome 1"/>
</dbReference>
<evidence type="ECO:0000313" key="1">
    <source>
        <dbReference type="EMBL" id="QOT74839.1"/>
    </source>
</evidence>
<gene>
    <name evidence="1" type="ORF">F7R26_011230</name>
</gene>
<dbReference type="RefSeq" id="WP_150983662.1">
    <property type="nucleotide sequence ID" value="NZ_CP062803.1"/>
</dbReference>
<dbReference type="EMBL" id="CP062803">
    <property type="protein sequence ID" value="QOT74839.1"/>
    <property type="molecule type" value="Genomic_DNA"/>
</dbReference>
<proteinExistence type="predicted"/>
<reference evidence="1 2" key="1">
    <citation type="submission" date="2020-10" db="EMBL/GenBank/DDBJ databases">
        <title>Complete genome sequence of Cupriavidus basilensis CCUG 49340T.</title>
        <authorList>
            <person name="Salva-Serra F."/>
            <person name="Donoso R.A."/>
            <person name="Cho K.H."/>
            <person name="Yoo J.A."/>
            <person name="Lee K."/>
            <person name="Yoon S.-H."/>
            <person name="Perez-Pantoja D."/>
            <person name="Moore E.R.B."/>
        </authorList>
    </citation>
    <scope>NUCLEOTIDE SEQUENCE [LARGE SCALE GENOMIC DNA]</scope>
    <source>
        <strain evidence="2">CCUG 49340</strain>
    </source>
</reference>
<dbReference type="GeneID" id="98401480"/>
<evidence type="ECO:0000313" key="2">
    <source>
        <dbReference type="Proteomes" id="UP000397656"/>
    </source>
</evidence>
<dbReference type="AlphaFoldDB" id="A0A643G4B6"/>
<name>A0A643G4B6_9BURK</name>